<dbReference type="PANTHER" id="PTHR12984">
    <property type="entry name" value="SCY1-RELATED S/T PROTEIN KINASE-LIKE"/>
    <property type="match status" value="1"/>
</dbReference>
<comment type="similarity">
    <text evidence="1">Belongs to the protein kinase superfamily.</text>
</comment>
<name>A0A7K5PJP6_9CORV</name>
<evidence type="ECO:0000259" key="3">
    <source>
        <dbReference type="PROSITE" id="PS50011"/>
    </source>
</evidence>
<comment type="caution">
    <text evidence="4">The sequence shown here is derived from an EMBL/GenBank/DDBJ whole genome shotgun (WGS) entry which is preliminary data.</text>
</comment>
<dbReference type="GO" id="GO:0005524">
    <property type="term" value="F:ATP binding"/>
    <property type="evidence" value="ECO:0007669"/>
    <property type="project" value="InterPro"/>
</dbReference>
<evidence type="ECO:0000256" key="2">
    <source>
        <dbReference type="PROSITE-ProRule" id="PRU00103"/>
    </source>
</evidence>
<protein>
    <submittedName>
        <fullName evidence="4">PACE1 protein</fullName>
    </submittedName>
</protein>
<dbReference type="PROSITE" id="PS50011">
    <property type="entry name" value="PROTEIN_KINASE_DOM"/>
    <property type="match status" value="1"/>
</dbReference>
<organism evidence="4 5">
    <name type="scientific">Erythrocercus mccallii</name>
    <dbReference type="NCBI Taxonomy" id="107208"/>
    <lineage>
        <taxon>Eukaryota</taxon>
        <taxon>Metazoa</taxon>
        <taxon>Chordata</taxon>
        <taxon>Craniata</taxon>
        <taxon>Vertebrata</taxon>
        <taxon>Euteleostomi</taxon>
        <taxon>Archelosauria</taxon>
        <taxon>Archosauria</taxon>
        <taxon>Dinosauria</taxon>
        <taxon>Saurischia</taxon>
        <taxon>Theropoda</taxon>
        <taxon>Coelurosauria</taxon>
        <taxon>Aves</taxon>
        <taxon>Neognathae</taxon>
        <taxon>Neoaves</taxon>
        <taxon>Telluraves</taxon>
        <taxon>Australaves</taxon>
        <taxon>Passeriformes</taxon>
        <taxon>Corvoidea</taxon>
        <taxon>Dicruridae</taxon>
        <taxon>Erythrocercus</taxon>
    </lineage>
</organism>
<accession>A0A7K5PJP6</accession>
<feature type="non-terminal residue" evidence="4">
    <location>
        <position position="431"/>
    </location>
</feature>
<feature type="repeat" description="HEAT" evidence="2">
    <location>
        <begin position="332"/>
        <end position="369"/>
    </location>
</feature>
<reference evidence="4 5" key="1">
    <citation type="submission" date="2019-09" db="EMBL/GenBank/DDBJ databases">
        <title>Bird 10,000 Genomes (B10K) Project - Family phase.</title>
        <authorList>
            <person name="Zhang G."/>
        </authorList>
    </citation>
    <scope>NUCLEOTIDE SEQUENCE [LARGE SCALE GENOMIC DNA]</scope>
    <source>
        <strain evidence="4">B10K-DU-002-60</strain>
        <tissue evidence="4">Muscle</tissue>
    </source>
</reference>
<dbReference type="Gene3D" id="3.30.200.20">
    <property type="entry name" value="Phosphorylase Kinase, domain 1"/>
    <property type="match status" value="1"/>
</dbReference>
<dbReference type="Proteomes" id="UP000532437">
    <property type="component" value="Unassembled WGS sequence"/>
</dbReference>
<keyword evidence="5" id="KW-1185">Reference proteome</keyword>
<dbReference type="Gene3D" id="1.10.510.10">
    <property type="entry name" value="Transferase(Phosphotransferase) domain 1"/>
    <property type="match status" value="1"/>
</dbReference>
<evidence type="ECO:0000313" key="4">
    <source>
        <dbReference type="EMBL" id="NWT55221.1"/>
    </source>
</evidence>
<dbReference type="InterPro" id="IPR051177">
    <property type="entry name" value="CIK-Related_Protein"/>
</dbReference>
<dbReference type="EMBL" id="VZRG01001075">
    <property type="protein sequence ID" value="NWT55221.1"/>
    <property type="molecule type" value="Genomic_DNA"/>
</dbReference>
<proteinExistence type="inferred from homology"/>
<dbReference type="InterPro" id="IPR001245">
    <property type="entry name" value="Ser-Thr/Tyr_kinase_cat_dom"/>
</dbReference>
<dbReference type="InterPro" id="IPR011009">
    <property type="entry name" value="Kinase-like_dom_sf"/>
</dbReference>
<feature type="domain" description="Protein kinase" evidence="3">
    <location>
        <begin position="1"/>
        <end position="245"/>
    </location>
</feature>
<sequence>MGSESSALKSYTLEEPPFTLPTGHTIHPAVLQDGKLASVFVYKRESQEKVNKAAKHLKTLRHPCLLRFLSCTVEANGIHLVTERVKPLEMVLETLSAAEICAGIYDVLLALIFLHDRGNLTHNNVCLSSVFVSEDGHWKLGGMETVCNFNEATPEFLCHVKSVRDQSCIPCEEMSADFKILPSSYGHARDAYAFGTTVENLLTVLNDQVSADILSSFQQTLHSTLLNPDPKCRPPLSSLLSHEFFRNDFLEVVNFLKTLTLKSEEEKTEFFNKPSQYSAGLIRWKWFQSGIPFVQEKLPLCAFSYPPLCSLEHSGESQTSCLLSPALFQAHVIPVLLKLFEVHEEHVRMVLLSHIHSYAELFSREELKNIILPQVLLGLRDTSDSIVAITLHSLAVLVSLLGPEVVVGGERTKIFKSSAPSFMKTADLSPE</sequence>
<dbReference type="SMART" id="SM00220">
    <property type="entry name" value="S_TKc"/>
    <property type="match status" value="1"/>
</dbReference>
<dbReference type="InterPro" id="IPR021133">
    <property type="entry name" value="HEAT_type_2"/>
</dbReference>
<dbReference type="InterPro" id="IPR000719">
    <property type="entry name" value="Prot_kinase_dom"/>
</dbReference>
<dbReference type="AlphaFoldDB" id="A0A7K5PJP6"/>
<dbReference type="GO" id="GO:0004672">
    <property type="term" value="F:protein kinase activity"/>
    <property type="evidence" value="ECO:0007669"/>
    <property type="project" value="InterPro"/>
</dbReference>
<gene>
    <name evidence="4" type="primary">Scyl3</name>
    <name evidence="4" type="ORF">ERYMCC_R08624</name>
</gene>
<dbReference type="InterPro" id="IPR016024">
    <property type="entry name" value="ARM-type_fold"/>
</dbReference>
<dbReference type="SUPFAM" id="SSF56112">
    <property type="entry name" value="Protein kinase-like (PK-like)"/>
    <property type="match status" value="1"/>
</dbReference>
<dbReference type="Gene3D" id="1.25.10.10">
    <property type="entry name" value="Leucine-rich Repeat Variant"/>
    <property type="match status" value="1"/>
</dbReference>
<feature type="non-terminal residue" evidence="4">
    <location>
        <position position="1"/>
    </location>
</feature>
<dbReference type="SUPFAM" id="SSF48371">
    <property type="entry name" value="ARM repeat"/>
    <property type="match status" value="1"/>
</dbReference>
<dbReference type="PANTHER" id="PTHR12984:SF15">
    <property type="entry name" value="PROTEIN-ASSOCIATING WITH THE CARBOXYL-TERMINAL DOMAIN OF EZRIN"/>
    <property type="match status" value="1"/>
</dbReference>
<dbReference type="PROSITE" id="PS50077">
    <property type="entry name" value="HEAT_REPEAT"/>
    <property type="match status" value="1"/>
</dbReference>
<evidence type="ECO:0000313" key="5">
    <source>
        <dbReference type="Proteomes" id="UP000532437"/>
    </source>
</evidence>
<evidence type="ECO:0000256" key="1">
    <source>
        <dbReference type="ARBA" id="ARBA00038349"/>
    </source>
</evidence>
<dbReference type="InterPro" id="IPR011989">
    <property type="entry name" value="ARM-like"/>
</dbReference>
<dbReference type="Pfam" id="PF07714">
    <property type="entry name" value="PK_Tyr_Ser-Thr"/>
    <property type="match status" value="1"/>
</dbReference>